<sequence length="293" mass="32286">MLLQLRVLKNEEFAEGEVYRFQGQIVRLSWESDGRLSVGRSRRPLLVFYQYENGCRVRCVPTEAVRLNGLPLEGEQRLSTGDQLQRTDGWIAQVSNLMLRDGQQEVPLATNAAVPARLPSCLAQLLIAALSCAAILGSTLGAARKLPDAIALLKDAPADERSQPDGAERSVRDIALNLKEALSQTGETRSVSVDELLVQLAYYRNTAQQLALLHPRDELATTVASALNSFYQLSAGLGLEDPEFFPKAIDAANSCLTKPDKSKDDELSLFFRSLAAISLREARARLVYSQRRS</sequence>
<dbReference type="KEGG" id="glj:GKIL_2337"/>
<dbReference type="Proteomes" id="UP000017396">
    <property type="component" value="Chromosome"/>
</dbReference>
<organism evidence="1 2">
    <name type="scientific">Gloeobacter kilaueensis (strain ATCC BAA-2537 / CCAP 1431/1 / ULC 316 / JS1)</name>
    <dbReference type="NCBI Taxonomy" id="1183438"/>
    <lineage>
        <taxon>Bacteria</taxon>
        <taxon>Bacillati</taxon>
        <taxon>Cyanobacteriota</taxon>
        <taxon>Cyanophyceae</taxon>
        <taxon>Gloeobacterales</taxon>
        <taxon>Gloeobacteraceae</taxon>
        <taxon>Gloeobacter</taxon>
    </lineage>
</organism>
<dbReference type="HOGENOM" id="CLU_942539_0_0_3"/>
<keyword evidence="2" id="KW-1185">Reference proteome</keyword>
<gene>
    <name evidence="1" type="ORF">GKIL_2337</name>
</gene>
<dbReference type="OrthoDB" id="9826331at2"/>
<name>U5QI67_GLOK1</name>
<dbReference type="RefSeq" id="WP_023173753.1">
    <property type="nucleotide sequence ID" value="NC_022600.1"/>
</dbReference>
<dbReference type="EMBL" id="CP003587">
    <property type="protein sequence ID" value="AGY58583.1"/>
    <property type="molecule type" value="Genomic_DNA"/>
</dbReference>
<dbReference type="AlphaFoldDB" id="U5QI67"/>
<proteinExistence type="predicted"/>
<evidence type="ECO:0000313" key="1">
    <source>
        <dbReference type="EMBL" id="AGY58583.1"/>
    </source>
</evidence>
<protein>
    <submittedName>
        <fullName evidence="1">Uncharacterized protein</fullName>
    </submittedName>
</protein>
<accession>U5QI67</accession>
<evidence type="ECO:0000313" key="2">
    <source>
        <dbReference type="Proteomes" id="UP000017396"/>
    </source>
</evidence>
<reference evidence="1 2" key="1">
    <citation type="journal article" date="2013" name="PLoS ONE">
        <title>Cultivation and Complete Genome Sequencing of Gloeobacter kilaueensis sp. nov., from a Lava Cave in Kilauea Caldera, Hawai'i.</title>
        <authorList>
            <person name="Saw J.H."/>
            <person name="Schatz M."/>
            <person name="Brown M.V."/>
            <person name="Kunkel D.D."/>
            <person name="Foster J.S."/>
            <person name="Shick H."/>
            <person name="Christensen S."/>
            <person name="Hou S."/>
            <person name="Wan X."/>
            <person name="Donachie S.P."/>
        </authorList>
    </citation>
    <scope>NUCLEOTIDE SEQUENCE [LARGE SCALE GENOMIC DNA]</scope>
    <source>
        <strain evidence="2">JS</strain>
    </source>
</reference>